<keyword evidence="2" id="KW-0378">Hydrolase</keyword>
<keyword evidence="6" id="KW-1185">Reference proteome</keyword>
<dbReference type="GO" id="GO:0016810">
    <property type="term" value="F:hydrolase activity, acting on carbon-nitrogen (but not peptide) bonds"/>
    <property type="evidence" value="ECO:0007669"/>
    <property type="project" value="InterPro"/>
</dbReference>
<evidence type="ECO:0000259" key="4">
    <source>
        <dbReference type="PROSITE" id="PS51677"/>
    </source>
</evidence>
<evidence type="ECO:0000256" key="2">
    <source>
        <dbReference type="ARBA" id="ARBA00022801"/>
    </source>
</evidence>
<dbReference type="InParanoid" id="A0A6M4H4T7"/>
<evidence type="ECO:0000256" key="1">
    <source>
        <dbReference type="ARBA" id="ARBA00022723"/>
    </source>
</evidence>
<name>A0A6M4H4T7_9PROT</name>
<dbReference type="PANTHER" id="PTHR10587">
    <property type="entry name" value="GLYCOSYL TRANSFERASE-RELATED"/>
    <property type="match status" value="1"/>
</dbReference>
<dbReference type="Proteomes" id="UP000503096">
    <property type="component" value="Chromosome"/>
</dbReference>
<sequence>MPAASLLLALAACRATVFLTIDTGNMEPAEAMAAILRKHDVKATFFLANEKTKRGDASLDASWAPFWKQLAAEGHAFGTHTWRHWYVRGDAPGGKVSYVPWGAKQGESLDREAFCAELRKPEEAFKAMTGRGFDGLWRAPGGKTTPRAIEFAKSCGYTHVGWSPAGFSGDELPSDKFPGDALLARQLRDIRNGDVLLWHLGIWSRQEPMWPKLDELIAGLKDKGFCFARIPEGAAWKR</sequence>
<dbReference type="KEGG" id="upl:DSM104440_01085"/>
<reference evidence="5 6" key="1">
    <citation type="submission" date="2020-04" db="EMBL/GenBank/DDBJ databases">
        <title>Usitatibacter rugosus gen. nov., sp. nov. and Usitatibacter palustris sp. nov., novel members of Usitatibacteraceae fam. nov. within the order Nitrosomonadales isolated from soil.</title>
        <authorList>
            <person name="Huber K.J."/>
            <person name="Neumann-Schaal M."/>
            <person name="Geppert A."/>
            <person name="Luckner M."/>
            <person name="Wanner G."/>
            <person name="Overmann J."/>
        </authorList>
    </citation>
    <scope>NUCLEOTIDE SEQUENCE [LARGE SCALE GENOMIC DNA]</scope>
    <source>
        <strain evidence="5 6">Swamp67</strain>
    </source>
</reference>
<dbReference type="Pfam" id="PF01522">
    <property type="entry name" value="Polysacc_deac_1"/>
    <property type="match status" value="1"/>
</dbReference>
<dbReference type="InterPro" id="IPR011330">
    <property type="entry name" value="Glyco_hydro/deAcase_b/a-brl"/>
</dbReference>
<dbReference type="EMBL" id="CP053073">
    <property type="protein sequence ID" value="QJR14292.1"/>
    <property type="molecule type" value="Genomic_DNA"/>
</dbReference>
<accession>A0A6M4H4T7</accession>
<evidence type="ECO:0000256" key="3">
    <source>
        <dbReference type="SAM" id="SignalP"/>
    </source>
</evidence>
<evidence type="ECO:0000313" key="5">
    <source>
        <dbReference type="EMBL" id="QJR14292.1"/>
    </source>
</evidence>
<dbReference type="Gene3D" id="3.20.20.370">
    <property type="entry name" value="Glycoside hydrolase/deacetylase"/>
    <property type="match status" value="1"/>
</dbReference>
<dbReference type="InterPro" id="IPR002509">
    <property type="entry name" value="NODB_dom"/>
</dbReference>
<dbReference type="SUPFAM" id="SSF88713">
    <property type="entry name" value="Glycoside hydrolase/deacetylase"/>
    <property type="match status" value="1"/>
</dbReference>
<keyword evidence="1" id="KW-0479">Metal-binding</keyword>
<feature type="chain" id="PRO_5026748655" description="NodB homology domain-containing protein" evidence="3">
    <location>
        <begin position="18"/>
        <end position="238"/>
    </location>
</feature>
<evidence type="ECO:0000313" key="6">
    <source>
        <dbReference type="Proteomes" id="UP000503096"/>
    </source>
</evidence>
<dbReference type="InterPro" id="IPR050248">
    <property type="entry name" value="Polysacc_deacetylase_ArnD"/>
</dbReference>
<protein>
    <recommendedName>
        <fullName evidence="4">NodB homology domain-containing protein</fullName>
    </recommendedName>
</protein>
<dbReference type="PANTHER" id="PTHR10587:SF133">
    <property type="entry name" value="CHITIN DEACETYLASE 1-RELATED"/>
    <property type="match status" value="1"/>
</dbReference>
<organism evidence="5 6">
    <name type="scientific">Usitatibacter palustris</name>
    <dbReference type="NCBI Taxonomy" id="2732487"/>
    <lineage>
        <taxon>Bacteria</taxon>
        <taxon>Pseudomonadati</taxon>
        <taxon>Pseudomonadota</taxon>
        <taxon>Betaproteobacteria</taxon>
        <taxon>Nitrosomonadales</taxon>
        <taxon>Usitatibacteraceae</taxon>
        <taxon>Usitatibacter</taxon>
    </lineage>
</organism>
<dbReference type="RefSeq" id="WP_212758219.1">
    <property type="nucleotide sequence ID" value="NZ_CP053073.1"/>
</dbReference>
<feature type="signal peptide" evidence="3">
    <location>
        <begin position="1"/>
        <end position="17"/>
    </location>
</feature>
<dbReference type="AlphaFoldDB" id="A0A6M4H4T7"/>
<gene>
    <name evidence="5" type="ORF">DSM104440_01085</name>
</gene>
<dbReference type="CDD" id="cd10917">
    <property type="entry name" value="CE4_NodB_like_6s_7s"/>
    <property type="match status" value="1"/>
</dbReference>
<dbReference type="GO" id="GO:0046872">
    <property type="term" value="F:metal ion binding"/>
    <property type="evidence" value="ECO:0007669"/>
    <property type="project" value="UniProtKB-KW"/>
</dbReference>
<keyword evidence="3" id="KW-0732">Signal</keyword>
<proteinExistence type="predicted"/>
<dbReference type="GO" id="GO:0005975">
    <property type="term" value="P:carbohydrate metabolic process"/>
    <property type="evidence" value="ECO:0007669"/>
    <property type="project" value="InterPro"/>
</dbReference>
<dbReference type="PROSITE" id="PS51677">
    <property type="entry name" value="NODB"/>
    <property type="match status" value="1"/>
</dbReference>
<feature type="domain" description="NodB homology" evidence="4">
    <location>
        <begin position="15"/>
        <end position="228"/>
    </location>
</feature>
<dbReference type="GO" id="GO:0016020">
    <property type="term" value="C:membrane"/>
    <property type="evidence" value="ECO:0007669"/>
    <property type="project" value="TreeGrafter"/>
</dbReference>